<dbReference type="InParanoid" id="D8RPL1"/>
<dbReference type="OMA" id="DWPKIET"/>
<keyword evidence="3" id="KW-1185">Reference proteome</keyword>
<gene>
    <name evidence="2" type="ORF">SELMODRAFT_97903</name>
</gene>
<dbReference type="SUPFAM" id="SSF52540">
    <property type="entry name" value="P-loop containing nucleoside triphosphate hydrolases"/>
    <property type="match status" value="1"/>
</dbReference>
<dbReference type="Pfam" id="PF00485">
    <property type="entry name" value="PRK"/>
    <property type="match status" value="1"/>
</dbReference>
<evidence type="ECO:0000313" key="2">
    <source>
        <dbReference type="EMBL" id="EFJ26062.1"/>
    </source>
</evidence>
<dbReference type="Gramene" id="EFJ26062">
    <property type="protein sequence ID" value="EFJ26062"/>
    <property type="gene ID" value="SELMODRAFT_97903"/>
</dbReference>
<dbReference type="FunCoup" id="D8RPL1">
    <property type="interactions" value="1839"/>
</dbReference>
<dbReference type="GO" id="GO:0009507">
    <property type="term" value="C:chloroplast"/>
    <property type="evidence" value="ECO:0000318"/>
    <property type="project" value="GO_Central"/>
</dbReference>
<dbReference type="GO" id="GO:0008887">
    <property type="term" value="F:glycerate kinase activity"/>
    <property type="evidence" value="ECO:0000318"/>
    <property type="project" value="GO_Central"/>
</dbReference>
<name>D8RPL1_SELML</name>
<dbReference type="EMBL" id="GL377585">
    <property type="protein sequence ID" value="EFJ26062.1"/>
    <property type="molecule type" value="Genomic_DNA"/>
</dbReference>
<proteinExistence type="predicted"/>
<dbReference type="Proteomes" id="UP000001514">
    <property type="component" value="Unassembled WGS sequence"/>
</dbReference>
<dbReference type="STRING" id="88036.D8RPL1"/>
<dbReference type="AlphaFoldDB" id="D8RPL1"/>
<evidence type="ECO:0000313" key="3">
    <source>
        <dbReference type="Proteomes" id="UP000001514"/>
    </source>
</evidence>
<dbReference type="InterPro" id="IPR027417">
    <property type="entry name" value="P-loop_NTPase"/>
</dbReference>
<reference evidence="2 3" key="1">
    <citation type="journal article" date="2011" name="Science">
        <title>The Selaginella genome identifies genetic changes associated with the evolution of vascular plants.</title>
        <authorList>
            <person name="Banks J.A."/>
            <person name="Nishiyama T."/>
            <person name="Hasebe M."/>
            <person name="Bowman J.L."/>
            <person name="Gribskov M."/>
            <person name="dePamphilis C."/>
            <person name="Albert V.A."/>
            <person name="Aono N."/>
            <person name="Aoyama T."/>
            <person name="Ambrose B.A."/>
            <person name="Ashton N.W."/>
            <person name="Axtell M.J."/>
            <person name="Barker E."/>
            <person name="Barker M.S."/>
            <person name="Bennetzen J.L."/>
            <person name="Bonawitz N.D."/>
            <person name="Chapple C."/>
            <person name="Cheng C."/>
            <person name="Correa L.G."/>
            <person name="Dacre M."/>
            <person name="DeBarry J."/>
            <person name="Dreyer I."/>
            <person name="Elias M."/>
            <person name="Engstrom E.M."/>
            <person name="Estelle M."/>
            <person name="Feng L."/>
            <person name="Finet C."/>
            <person name="Floyd S.K."/>
            <person name="Frommer W.B."/>
            <person name="Fujita T."/>
            <person name="Gramzow L."/>
            <person name="Gutensohn M."/>
            <person name="Harholt J."/>
            <person name="Hattori M."/>
            <person name="Heyl A."/>
            <person name="Hirai T."/>
            <person name="Hiwatashi Y."/>
            <person name="Ishikawa M."/>
            <person name="Iwata M."/>
            <person name="Karol K.G."/>
            <person name="Koehler B."/>
            <person name="Kolukisaoglu U."/>
            <person name="Kubo M."/>
            <person name="Kurata T."/>
            <person name="Lalonde S."/>
            <person name="Li K."/>
            <person name="Li Y."/>
            <person name="Litt A."/>
            <person name="Lyons E."/>
            <person name="Manning G."/>
            <person name="Maruyama T."/>
            <person name="Michael T.P."/>
            <person name="Mikami K."/>
            <person name="Miyazaki S."/>
            <person name="Morinaga S."/>
            <person name="Murata T."/>
            <person name="Mueller-Roeber B."/>
            <person name="Nelson D.R."/>
            <person name="Obara M."/>
            <person name="Oguri Y."/>
            <person name="Olmstead R.G."/>
            <person name="Onodera N."/>
            <person name="Petersen B.L."/>
            <person name="Pils B."/>
            <person name="Prigge M."/>
            <person name="Rensing S.A."/>
            <person name="Riano-Pachon D.M."/>
            <person name="Roberts A.W."/>
            <person name="Sato Y."/>
            <person name="Scheller H.V."/>
            <person name="Schulz B."/>
            <person name="Schulz C."/>
            <person name="Shakirov E.V."/>
            <person name="Shibagaki N."/>
            <person name="Shinohara N."/>
            <person name="Shippen D.E."/>
            <person name="Soerensen I."/>
            <person name="Sotooka R."/>
            <person name="Sugimoto N."/>
            <person name="Sugita M."/>
            <person name="Sumikawa N."/>
            <person name="Tanurdzic M."/>
            <person name="Theissen G."/>
            <person name="Ulvskov P."/>
            <person name="Wakazuki S."/>
            <person name="Weng J.K."/>
            <person name="Willats W.W."/>
            <person name="Wipf D."/>
            <person name="Wolf P.G."/>
            <person name="Yang L."/>
            <person name="Zimmer A.D."/>
            <person name="Zhu Q."/>
            <person name="Mitros T."/>
            <person name="Hellsten U."/>
            <person name="Loque D."/>
            <person name="Otillar R."/>
            <person name="Salamov A."/>
            <person name="Schmutz J."/>
            <person name="Shapiro H."/>
            <person name="Lindquist E."/>
            <person name="Lucas S."/>
            <person name="Rokhsar D."/>
            <person name="Grigoriev I.V."/>
        </authorList>
    </citation>
    <scope>NUCLEOTIDE SEQUENCE [LARGE SCALE GENOMIC DNA]</scope>
</reference>
<dbReference type="InterPro" id="IPR006083">
    <property type="entry name" value="PRK/URK"/>
</dbReference>
<dbReference type="GO" id="GO:0009853">
    <property type="term" value="P:photorespiration"/>
    <property type="evidence" value="ECO:0000318"/>
    <property type="project" value="GO_Central"/>
</dbReference>
<dbReference type="HOGENOM" id="CLU_057220_0_0_1"/>
<sequence length="339" mass="38066">MPAVTPLADLYDFICKGPLLETIGLDAEDVRRDMNEWIEMGLRLSRILGFRELMLSESEKTRVYHYYLPVYMWCKRELERHRGRFNDGDKPIPALVIGISAPQGCGKTTLVDALEYMFNYSGRTAASVSIDDFYLTAADQQKLAKENQGNLLLELRGNAGSHDLDLGTQTIKCLQNLSEGLSGFVPHYDKSAYNGRGDRSDPSTWSKVTGPLQVILFEGWMLGFKPLGKAAVSSVDPQLEVVDKNLVAYQKGWFNLVDSWIIVKVDDPGWVYEWRLEAEIAMKAKGKPGMSDEQVADFVARYMPAYKAYLQTLYSEGPGNAKPDNVLKFSIDKNRNPVG</sequence>
<dbReference type="PANTHER" id="PTHR10285">
    <property type="entry name" value="URIDINE KINASE"/>
    <property type="match status" value="1"/>
</dbReference>
<dbReference type="Gene3D" id="3.40.50.300">
    <property type="entry name" value="P-loop containing nucleotide triphosphate hydrolases"/>
    <property type="match status" value="1"/>
</dbReference>
<evidence type="ECO:0000259" key="1">
    <source>
        <dbReference type="Pfam" id="PF00485"/>
    </source>
</evidence>
<organism evidence="3">
    <name type="scientific">Selaginella moellendorffii</name>
    <name type="common">Spikemoss</name>
    <dbReference type="NCBI Taxonomy" id="88036"/>
    <lineage>
        <taxon>Eukaryota</taxon>
        <taxon>Viridiplantae</taxon>
        <taxon>Streptophyta</taxon>
        <taxon>Embryophyta</taxon>
        <taxon>Tracheophyta</taxon>
        <taxon>Lycopodiopsida</taxon>
        <taxon>Selaginellales</taxon>
        <taxon>Selaginellaceae</taxon>
        <taxon>Selaginella</taxon>
    </lineage>
</organism>
<dbReference type="KEGG" id="smo:SELMODRAFT_97903"/>
<dbReference type="GO" id="GO:0005737">
    <property type="term" value="C:cytoplasm"/>
    <property type="evidence" value="ECO:0000318"/>
    <property type="project" value="GO_Central"/>
</dbReference>
<accession>D8RPL1</accession>
<dbReference type="GO" id="GO:0005524">
    <property type="term" value="F:ATP binding"/>
    <property type="evidence" value="ECO:0007669"/>
    <property type="project" value="InterPro"/>
</dbReference>
<dbReference type="eggNOG" id="KOG2878">
    <property type="taxonomic scope" value="Eukaryota"/>
</dbReference>
<feature type="domain" description="Phosphoribulokinase/uridine kinase" evidence="1">
    <location>
        <begin position="96"/>
        <end position="220"/>
    </location>
</feature>
<protein>
    <recommendedName>
        <fullName evidence="1">Phosphoribulokinase/uridine kinase domain-containing protein</fullName>
    </recommendedName>
</protein>